<sequence>LEDCDVSDEGCAALASALSLNLSNLKDLYLSGEKIEDSGKKLLFAVKDDEHCKLQTL</sequence>
<evidence type="ECO:0000313" key="4">
    <source>
        <dbReference type="Proteomes" id="UP000727407"/>
    </source>
</evidence>
<proteinExistence type="predicted"/>
<comment type="caution">
    <text evidence="3">The sequence shown here is derived from an EMBL/GenBank/DDBJ whole genome shotgun (WGS) entry which is preliminary data.</text>
</comment>
<keyword evidence="1" id="KW-0433">Leucine-rich repeat</keyword>
<feature type="non-terminal residue" evidence="3">
    <location>
        <position position="57"/>
    </location>
</feature>
<protein>
    <submittedName>
        <fullName evidence="3">Ribonuclease inhibitor-like</fullName>
    </submittedName>
</protein>
<keyword evidence="2" id="KW-0677">Repeat</keyword>
<dbReference type="SUPFAM" id="SSF52047">
    <property type="entry name" value="RNI-like"/>
    <property type="match status" value="1"/>
</dbReference>
<evidence type="ECO:0000256" key="1">
    <source>
        <dbReference type="ARBA" id="ARBA00022614"/>
    </source>
</evidence>
<evidence type="ECO:0000256" key="2">
    <source>
        <dbReference type="ARBA" id="ARBA00022737"/>
    </source>
</evidence>
<dbReference type="Proteomes" id="UP000727407">
    <property type="component" value="Unassembled WGS sequence"/>
</dbReference>
<feature type="non-terminal residue" evidence="3">
    <location>
        <position position="1"/>
    </location>
</feature>
<dbReference type="Gene3D" id="3.80.10.10">
    <property type="entry name" value="Ribonuclease Inhibitor"/>
    <property type="match status" value="1"/>
</dbReference>
<dbReference type="OrthoDB" id="120976at2759"/>
<evidence type="ECO:0000313" key="3">
    <source>
        <dbReference type="EMBL" id="KAF5888896.1"/>
    </source>
</evidence>
<dbReference type="InterPro" id="IPR051261">
    <property type="entry name" value="NLR"/>
</dbReference>
<dbReference type="InterPro" id="IPR032675">
    <property type="entry name" value="LRR_dom_sf"/>
</dbReference>
<keyword evidence="4" id="KW-1185">Reference proteome</keyword>
<dbReference type="PANTHER" id="PTHR24106">
    <property type="entry name" value="NACHT, LRR AND CARD DOMAINS-CONTAINING"/>
    <property type="match status" value="1"/>
</dbReference>
<dbReference type="EMBL" id="QNUK01000900">
    <property type="protein sequence ID" value="KAF5888896.1"/>
    <property type="molecule type" value="Genomic_DNA"/>
</dbReference>
<dbReference type="AlphaFoldDB" id="A0A8J4T496"/>
<organism evidence="3 4">
    <name type="scientific">Clarias magur</name>
    <name type="common">Asian catfish</name>
    <name type="synonym">Macropteronotus magur</name>
    <dbReference type="NCBI Taxonomy" id="1594786"/>
    <lineage>
        <taxon>Eukaryota</taxon>
        <taxon>Metazoa</taxon>
        <taxon>Chordata</taxon>
        <taxon>Craniata</taxon>
        <taxon>Vertebrata</taxon>
        <taxon>Euteleostomi</taxon>
        <taxon>Actinopterygii</taxon>
        <taxon>Neopterygii</taxon>
        <taxon>Teleostei</taxon>
        <taxon>Ostariophysi</taxon>
        <taxon>Siluriformes</taxon>
        <taxon>Clariidae</taxon>
        <taxon>Clarias</taxon>
    </lineage>
</organism>
<accession>A0A8J4T496</accession>
<gene>
    <name evidence="3" type="ORF">DAT39_021401</name>
</gene>
<name>A0A8J4T496_CLAMG</name>
<reference evidence="3" key="1">
    <citation type="submission" date="2020-07" db="EMBL/GenBank/DDBJ databases">
        <title>Clarias magur genome sequencing, assembly and annotation.</title>
        <authorList>
            <person name="Kushwaha B."/>
            <person name="Kumar R."/>
            <person name="Das P."/>
            <person name="Joshi C.G."/>
            <person name="Kumar D."/>
            <person name="Nagpure N.S."/>
            <person name="Pandey M."/>
            <person name="Agarwal S."/>
            <person name="Srivastava S."/>
            <person name="Singh M."/>
            <person name="Sahoo L."/>
            <person name="Jayasankar P."/>
            <person name="Meher P.K."/>
            <person name="Koringa P.G."/>
            <person name="Iquebal M.A."/>
            <person name="Das S.P."/>
            <person name="Bit A."/>
            <person name="Patnaik S."/>
            <person name="Patel N."/>
            <person name="Shah T.M."/>
            <person name="Hinsu A."/>
            <person name="Jena J.K."/>
        </authorList>
    </citation>
    <scope>NUCLEOTIDE SEQUENCE</scope>
    <source>
        <strain evidence="3">CIFAMagur01</strain>
        <tissue evidence="3">Testis</tissue>
    </source>
</reference>